<keyword evidence="3" id="KW-1185">Reference proteome</keyword>
<keyword evidence="1" id="KW-0812">Transmembrane</keyword>
<protein>
    <recommendedName>
        <fullName evidence="4">Integral membrane protein</fullName>
    </recommendedName>
</protein>
<accession>U5VU64</accession>
<keyword evidence="1" id="KW-1133">Transmembrane helix</keyword>
<dbReference type="KEGG" id="afs:AFR_04385"/>
<dbReference type="STRING" id="1246995.AFR_04385"/>
<dbReference type="HOGENOM" id="CLU_2314080_0_0_11"/>
<dbReference type="RefSeq" id="WP_023358126.1">
    <property type="nucleotide sequence ID" value="NC_022657.1"/>
</dbReference>
<reference evidence="2 3" key="1">
    <citation type="journal article" date="2014" name="J. Biotechnol.">
        <title>Complete genome sequence of the actinobacterium Actinoplanes friuliensis HAG 010964, producer of the lipopeptide antibiotic friulimycin.</title>
        <authorList>
            <person name="Ruckert C."/>
            <person name="Szczepanowski R."/>
            <person name="Albersmeier A."/>
            <person name="Goesmann A."/>
            <person name="Fischer N."/>
            <person name="Steinkamper A."/>
            <person name="Puhler A."/>
            <person name="Biener R."/>
            <person name="Schwartz D."/>
            <person name="Kalinowski J."/>
        </authorList>
    </citation>
    <scope>NUCLEOTIDE SEQUENCE [LARGE SCALE GENOMIC DNA]</scope>
    <source>
        <strain evidence="2 3">DSM 7358</strain>
    </source>
</reference>
<sequence>MNLGTSTLLVGGVIGLLLAVFGVKMLVTGRGPASTLRNFPGVRAAAFYHLLFGLALLLMVLGQTLLGGPARVVVSGVAIVLVGVALVKYRPRVRKPVDE</sequence>
<dbReference type="Proteomes" id="UP000017746">
    <property type="component" value="Chromosome"/>
</dbReference>
<evidence type="ECO:0008006" key="4">
    <source>
        <dbReference type="Google" id="ProtNLM"/>
    </source>
</evidence>
<feature type="transmembrane region" description="Helical" evidence="1">
    <location>
        <begin position="47"/>
        <end position="66"/>
    </location>
</feature>
<dbReference type="PATRIC" id="fig|1246995.3.peg.886"/>
<evidence type="ECO:0000256" key="1">
    <source>
        <dbReference type="SAM" id="Phobius"/>
    </source>
</evidence>
<evidence type="ECO:0000313" key="3">
    <source>
        <dbReference type="Proteomes" id="UP000017746"/>
    </source>
</evidence>
<organism evidence="2 3">
    <name type="scientific">Actinoplanes friuliensis DSM 7358</name>
    <dbReference type="NCBI Taxonomy" id="1246995"/>
    <lineage>
        <taxon>Bacteria</taxon>
        <taxon>Bacillati</taxon>
        <taxon>Actinomycetota</taxon>
        <taxon>Actinomycetes</taxon>
        <taxon>Micromonosporales</taxon>
        <taxon>Micromonosporaceae</taxon>
        <taxon>Actinoplanes</taxon>
    </lineage>
</organism>
<dbReference type="AlphaFoldDB" id="U5VU64"/>
<name>U5VU64_9ACTN</name>
<gene>
    <name evidence="2" type="ORF">AFR_04385</name>
</gene>
<feature type="transmembrane region" description="Helical" evidence="1">
    <location>
        <begin position="72"/>
        <end position="89"/>
    </location>
</feature>
<feature type="transmembrane region" description="Helical" evidence="1">
    <location>
        <begin position="6"/>
        <end position="27"/>
    </location>
</feature>
<proteinExistence type="predicted"/>
<dbReference type="EMBL" id="CP006272">
    <property type="protein sequence ID" value="AGZ39166.1"/>
    <property type="molecule type" value="Genomic_DNA"/>
</dbReference>
<keyword evidence="1" id="KW-0472">Membrane</keyword>
<evidence type="ECO:0000313" key="2">
    <source>
        <dbReference type="EMBL" id="AGZ39166.1"/>
    </source>
</evidence>